<dbReference type="Proteomes" id="UP000002484">
    <property type="component" value="Chromosome"/>
</dbReference>
<protein>
    <submittedName>
        <fullName evidence="1">Uncharacterized protein</fullName>
    </submittedName>
</protein>
<evidence type="ECO:0000313" key="1">
    <source>
        <dbReference type="EMBL" id="ADP81608.1"/>
    </source>
</evidence>
<dbReference type="AlphaFoldDB" id="E3J0H9"/>
<reference evidence="1 2" key="1">
    <citation type="submission" date="2010-10" db="EMBL/GenBank/DDBJ databases">
        <title>Complete sequence of Frankia sp. EuI1c.</title>
        <authorList>
            <consortium name="US DOE Joint Genome Institute"/>
            <person name="Lucas S."/>
            <person name="Copeland A."/>
            <person name="Lapidus A."/>
            <person name="Cheng J.-F."/>
            <person name="Bruce D."/>
            <person name="Goodwin L."/>
            <person name="Pitluck S."/>
            <person name="Chertkov O."/>
            <person name="Detter J.C."/>
            <person name="Han C."/>
            <person name="Tapia R."/>
            <person name="Land M."/>
            <person name="Hauser L."/>
            <person name="Jeffries C."/>
            <person name="Kyrpides N."/>
            <person name="Ivanova N."/>
            <person name="Mikhailova N."/>
            <person name="Beauchemin N."/>
            <person name="Sen A."/>
            <person name="Sur S.A."/>
            <person name="Gtari M."/>
            <person name="Wall L."/>
            <person name="Tisa L."/>
            <person name="Woyke T."/>
        </authorList>
    </citation>
    <scope>NUCLEOTIDE SEQUENCE [LARGE SCALE GENOMIC DNA]</scope>
    <source>
        <strain evidence="2">DSM 45817 / CECT 9037 / EuI1c</strain>
    </source>
</reference>
<gene>
    <name evidence="1" type="ordered locus">FraEuI1c_3601</name>
</gene>
<organism evidence="1 2">
    <name type="scientific">Pseudofrankia inefficax (strain DSM 45817 / CECT 9037 / DDB 130130 / EuI1c)</name>
    <name type="common">Frankia inefficax</name>
    <dbReference type="NCBI Taxonomy" id="298654"/>
    <lineage>
        <taxon>Bacteria</taxon>
        <taxon>Bacillati</taxon>
        <taxon>Actinomycetota</taxon>
        <taxon>Actinomycetes</taxon>
        <taxon>Frankiales</taxon>
        <taxon>Frankiaceae</taxon>
        <taxon>Pseudofrankia</taxon>
    </lineage>
</organism>
<sequence length="38" mass="4332">MTRWFNTAGPRVPSKHHGQAWIRREALIDDAPDEDPCG</sequence>
<dbReference type="InParanoid" id="E3J0H9"/>
<name>E3J0H9_PSEI1</name>
<dbReference type="EMBL" id="CP002299">
    <property type="protein sequence ID" value="ADP81608.1"/>
    <property type="molecule type" value="Genomic_DNA"/>
</dbReference>
<dbReference type="KEGG" id="fri:FraEuI1c_3601"/>
<accession>E3J0H9</accession>
<keyword evidence="2" id="KW-1185">Reference proteome</keyword>
<dbReference type="HOGENOM" id="CLU_3328218_0_0_11"/>
<dbReference type="STRING" id="298654.FraEuI1c_3601"/>
<evidence type="ECO:0000313" key="2">
    <source>
        <dbReference type="Proteomes" id="UP000002484"/>
    </source>
</evidence>
<proteinExistence type="predicted"/>